<gene>
    <name evidence="1" type="ORF">F0562_005633</name>
</gene>
<organism evidence="1 2">
    <name type="scientific">Nyssa sinensis</name>
    <dbReference type="NCBI Taxonomy" id="561372"/>
    <lineage>
        <taxon>Eukaryota</taxon>
        <taxon>Viridiplantae</taxon>
        <taxon>Streptophyta</taxon>
        <taxon>Embryophyta</taxon>
        <taxon>Tracheophyta</taxon>
        <taxon>Spermatophyta</taxon>
        <taxon>Magnoliopsida</taxon>
        <taxon>eudicotyledons</taxon>
        <taxon>Gunneridae</taxon>
        <taxon>Pentapetalae</taxon>
        <taxon>asterids</taxon>
        <taxon>Cornales</taxon>
        <taxon>Nyssaceae</taxon>
        <taxon>Nyssa</taxon>
    </lineage>
</organism>
<protein>
    <submittedName>
        <fullName evidence="1">Uncharacterized protein</fullName>
    </submittedName>
</protein>
<evidence type="ECO:0000313" key="2">
    <source>
        <dbReference type="Proteomes" id="UP000325577"/>
    </source>
</evidence>
<dbReference type="EMBL" id="CM018043">
    <property type="protein sequence ID" value="KAA8530908.1"/>
    <property type="molecule type" value="Genomic_DNA"/>
</dbReference>
<reference evidence="1 2" key="1">
    <citation type="submission" date="2019-09" db="EMBL/GenBank/DDBJ databases">
        <title>A chromosome-level genome assembly of the Chinese tupelo Nyssa sinensis.</title>
        <authorList>
            <person name="Yang X."/>
            <person name="Kang M."/>
            <person name="Yang Y."/>
            <person name="Xiong H."/>
            <person name="Wang M."/>
            <person name="Zhang Z."/>
            <person name="Wang Z."/>
            <person name="Wu H."/>
            <person name="Ma T."/>
            <person name="Liu J."/>
            <person name="Xi Z."/>
        </authorList>
    </citation>
    <scope>NUCLEOTIDE SEQUENCE [LARGE SCALE GENOMIC DNA]</scope>
    <source>
        <strain evidence="1">J267</strain>
        <tissue evidence="1">Leaf</tissue>
    </source>
</reference>
<sequence>MVDDGKAMVRCGSDGGRSGSDRDVRWLWRRGCVVVGVVGAEGGWGLWGAGMMMAEAAPMVEAVGVGEVVVMEDTVVVATVVRVGMRERTGWSAMVVEIEAAVRLERTVGDGGAVGVPVGERGARSAVVVGGDVVGGGGSGWCGGDGAVGCGNGGAVWWCCADQAGVRMG</sequence>
<dbReference type="AlphaFoldDB" id="A0A5J5AKW4"/>
<proteinExistence type="predicted"/>
<evidence type="ECO:0000313" key="1">
    <source>
        <dbReference type="EMBL" id="KAA8530908.1"/>
    </source>
</evidence>
<accession>A0A5J5AKW4</accession>
<dbReference type="Proteomes" id="UP000325577">
    <property type="component" value="Linkage Group LG2"/>
</dbReference>
<name>A0A5J5AKW4_9ASTE</name>
<keyword evidence="2" id="KW-1185">Reference proteome</keyword>